<evidence type="ECO:0000313" key="1">
    <source>
        <dbReference type="EMBL" id="XBH21071.1"/>
    </source>
</evidence>
<sequence length="58" mass="6461">MSRWIVRGVFAVFVVVSAFWFVNRAFVTGPPVLGNTIVLTPPDVPYNDNGNDHNDDIN</sequence>
<reference evidence="1" key="1">
    <citation type="submission" date="2024-02" db="EMBL/GenBank/DDBJ databases">
        <title>Tomenella chthoni gen. nov. sp. nov., a member of the family Jonesiaceae isolated from bat guano.</title>
        <authorList>
            <person name="Miller S.L."/>
            <person name="King J."/>
            <person name="Sankaranarayanan K."/>
            <person name="Lawson P.A."/>
        </authorList>
    </citation>
    <scope>NUCLEOTIDE SEQUENCE</scope>
    <source>
        <strain evidence="1">BS-20</strain>
    </source>
</reference>
<dbReference type="AlphaFoldDB" id="A0AAU7DUE7"/>
<accession>A0AAU7DUE7</accession>
<name>A0AAU7DUE7_9MICO</name>
<dbReference type="EMBL" id="CP146203">
    <property type="protein sequence ID" value="XBH21071.1"/>
    <property type="molecule type" value="Genomic_DNA"/>
</dbReference>
<gene>
    <name evidence="1" type="ORF">V5R04_12740</name>
</gene>
<protein>
    <submittedName>
        <fullName evidence="1">Uncharacterized protein</fullName>
    </submittedName>
</protein>
<proteinExistence type="predicted"/>
<organism evidence="1">
    <name type="scientific">Jonesiaceae bacterium BS-20</name>
    <dbReference type="NCBI Taxonomy" id="3120821"/>
    <lineage>
        <taxon>Bacteria</taxon>
        <taxon>Bacillati</taxon>
        <taxon>Actinomycetota</taxon>
        <taxon>Actinomycetes</taxon>
        <taxon>Micrococcales</taxon>
        <taxon>Jonesiaceae</taxon>
    </lineage>
</organism>